<evidence type="ECO:0000313" key="1">
    <source>
        <dbReference type="EMBL" id="MBA0759487.1"/>
    </source>
</evidence>
<gene>
    <name evidence="1" type="ORF">Gotri_022372</name>
</gene>
<dbReference type="Proteomes" id="UP000593568">
    <property type="component" value="Unassembled WGS sequence"/>
</dbReference>
<name>A0A7J9DFH4_9ROSI</name>
<dbReference type="AlphaFoldDB" id="A0A7J9DFH4"/>
<reference evidence="1 2" key="1">
    <citation type="journal article" date="2019" name="Genome Biol. Evol.">
        <title>Insights into the evolution of the New World diploid cottons (Gossypium, subgenus Houzingenia) based on genome sequencing.</title>
        <authorList>
            <person name="Grover C.E."/>
            <person name="Arick M.A. 2nd"/>
            <person name="Thrash A."/>
            <person name="Conover J.L."/>
            <person name="Sanders W.S."/>
            <person name="Peterson D.G."/>
            <person name="Frelichowski J.E."/>
            <person name="Scheffler J.A."/>
            <person name="Scheffler B.E."/>
            <person name="Wendel J.F."/>
        </authorList>
    </citation>
    <scope>NUCLEOTIDE SEQUENCE [LARGE SCALE GENOMIC DNA]</scope>
    <source>
        <strain evidence="1">8</strain>
        <tissue evidence="1">Leaf</tissue>
    </source>
</reference>
<keyword evidence="2" id="KW-1185">Reference proteome</keyword>
<evidence type="ECO:0000313" key="2">
    <source>
        <dbReference type="Proteomes" id="UP000593568"/>
    </source>
</evidence>
<feature type="non-terminal residue" evidence="1">
    <location>
        <position position="31"/>
    </location>
</feature>
<dbReference type="EMBL" id="JABEZW010000002">
    <property type="protein sequence ID" value="MBA0759487.1"/>
    <property type="molecule type" value="Genomic_DNA"/>
</dbReference>
<proteinExistence type="predicted"/>
<sequence>MTKPVGPDFIDNISQEVESFYFQGSNTCTKV</sequence>
<protein>
    <submittedName>
        <fullName evidence="1">Uncharacterized protein</fullName>
    </submittedName>
</protein>
<accession>A0A7J9DFH4</accession>
<organism evidence="1 2">
    <name type="scientific">Gossypium trilobum</name>
    <dbReference type="NCBI Taxonomy" id="34281"/>
    <lineage>
        <taxon>Eukaryota</taxon>
        <taxon>Viridiplantae</taxon>
        <taxon>Streptophyta</taxon>
        <taxon>Embryophyta</taxon>
        <taxon>Tracheophyta</taxon>
        <taxon>Spermatophyta</taxon>
        <taxon>Magnoliopsida</taxon>
        <taxon>eudicotyledons</taxon>
        <taxon>Gunneridae</taxon>
        <taxon>Pentapetalae</taxon>
        <taxon>rosids</taxon>
        <taxon>malvids</taxon>
        <taxon>Malvales</taxon>
        <taxon>Malvaceae</taxon>
        <taxon>Malvoideae</taxon>
        <taxon>Gossypium</taxon>
    </lineage>
</organism>
<comment type="caution">
    <text evidence="1">The sequence shown here is derived from an EMBL/GenBank/DDBJ whole genome shotgun (WGS) entry which is preliminary data.</text>
</comment>